<dbReference type="RefSeq" id="WP_305990965.1">
    <property type="nucleotide sequence ID" value="NZ_JAVAMP010000002.1"/>
</dbReference>
<evidence type="ECO:0000313" key="1">
    <source>
        <dbReference type="EMBL" id="MDP5273658.1"/>
    </source>
</evidence>
<evidence type="ECO:0000313" key="2">
    <source>
        <dbReference type="Proteomes" id="UP001231941"/>
    </source>
</evidence>
<gene>
    <name evidence="1" type="ORF">Q5Y73_06055</name>
</gene>
<dbReference type="EMBL" id="JAVAMP010000002">
    <property type="protein sequence ID" value="MDP5273658.1"/>
    <property type="molecule type" value="Genomic_DNA"/>
</dbReference>
<sequence>MRLSNKEKLEHLVERSITKVFKDSLVYIEMCGMEKAQFERIRKHILRSGNDEIRKVKVELDKYEVKYHPSYDEHIYFK</sequence>
<name>A0ABT9IWM5_9BACL</name>
<accession>A0ABT9IWM5</accession>
<dbReference type="Proteomes" id="UP001231941">
    <property type="component" value="Unassembled WGS sequence"/>
</dbReference>
<reference evidence="1 2" key="1">
    <citation type="submission" date="2023-08" db="EMBL/GenBank/DDBJ databases">
        <authorList>
            <person name="Park J.-S."/>
        </authorList>
    </citation>
    <scope>NUCLEOTIDE SEQUENCE [LARGE SCALE GENOMIC DNA]</scope>
    <source>
        <strain evidence="1 2">2205SS18-9</strain>
    </source>
</reference>
<comment type="caution">
    <text evidence="1">The sequence shown here is derived from an EMBL/GenBank/DDBJ whole genome shotgun (WGS) entry which is preliminary data.</text>
</comment>
<protein>
    <submittedName>
        <fullName evidence="1">Uncharacterized protein</fullName>
    </submittedName>
</protein>
<proteinExistence type="predicted"/>
<organism evidence="1 2">
    <name type="scientific">Chengkuizengella axinellae</name>
    <dbReference type="NCBI Taxonomy" id="3064388"/>
    <lineage>
        <taxon>Bacteria</taxon>
        <taxon>Bacillati</taxon>
        <taxon>Bacillota</taxon>
        <taxon>Bacilli</taxon>
        <taxon>Bacillales</taxon>
        <taxon>Paenibacillaceae</taxon>
        <taxon>Chengkuizengella</taxon>
    </lineage>
</organism>
<keyword evidence="2" id="KW-1185">Reference proteome</keyword>